<reference evidence="6" key="1">
    <citation type="submission" date="2019-06" db="EMBL/GenBank/DDBJ databases">
        <authorList>
            <person name="Broberg M."/>
        </authorList>
    </citation>
    <scope>NUCLEOTIDE SEQUENCE [LARGE SCALE GENOMIC DNA]</scope>
</reference>
<dbReference type="InterPro" id="IPR000626">
    <property type="entry name" value="Ubiquitin-like_dom"/>
</dbReference>
<dbReference type="InterPro" id="IPR029071">
    <property type="entry name" value="Ubiquitin-like_domsf"/>
</dbReference>
<gene>
    <name evidence="5" type="ORF">CSOL1703_00004113</name>
</gene>
<comment type="caution">
    <text evidence="5">The sequence shown here is derived from an EMBL/GenBank/DDBJ whole genome shotgun (WGS) entry which is preliminary data.</text>
</comment>
<dbReference type="GO" id="GO:0006620">
    <property type="term" value="P:post-translational protein targeting to endoplasmic reticulum membrane"/>
    <property type="evidence" value="ECO:0007669"/>
    <property type="project" value="InterPro"/>
</dbReference>
<keyword evidence="2" id="KW-0963">Cytoplasm</keyword>
<dbReference type="SUPFAM" id="SSF54236">
    <property type="entry name" value="Ubiquitin-like"/>
    <property type="match status" value="1"/>
</dbReference>
<name>A0A9N9VYV5_9HYPO</name>
<evidence type="ECO:0000259" key="4">
    <source>
        <dbReference type="PROSITE" id="PS50053"/>
    </source>
</evidence>
<dbReference type="GO" id="GO:0005829">
    <property type="term" value="C:cytosol"/>
    <property type="evidence" value="ECO:0007669"/>
    <property type="project" value="UniProtKB-SubCell"/>
</dbReference>
<dbReference type="InterPro" id="IPR049256">
    <property type="entry name" value="Get5_C"/>
</dbReference>
<feature type="domain" description="Ubiquitin-like" evidence="4">
    <location>
        <begin position="61"/>
        <end position="139"/>
    </location>
</feature>
<dbReference type="PANTHER" id="PTHR46555:SF1">
    <property type="entry name" value="UBIQUITIN-LIKE PROTEIN 4A"/>
    <property type="match status" value="1"/>
</dbReference>
<protein>
    <recommendedName>
        <fullName evidence="4">Ubiquitin-like domain-containing protein</fullName>
    </recommendedName>
</protein>
<keyword evidence="6" id="KW-1185">Reference proteome</keyword>
<evidence type="ECO:0000313" key="6">
    <source>
        <dbReference type="Proteomes" id="UP000775872"/>
    </source>
</evidence>
<sequence length="203" mass="22249">MAEVSFASTFLTTLDARPIKLPADYVEDARKYPGRQPYILPRMPKPMSKPTTLAPGQERSVKVSLKSPRNPPLDIKLTSQPLDTSILDLKSQVHAQTRAPVEKLKILHNKKPVPDSKVLKELLGDADTSVEFTLMVMGGAAAIPPEESSRPLVVAPTGADALETSLFWADLKGFLSQRLKDDAEAEKLSTLFKSSWESSKAEP</sequence>
<reference evidence="5 6" key="2">
    <citation type="submission" date="2021-10" db="EMBL/GenBank/DDBJ databases">
        <authorList>
            <person name="Piombo E."/>
        </authorList>
    </citation>
    <scope>NUCLEOTIDE SEQUENCE [LARGE SCALE GENOMIC DNA]</scope>
</reference>
<dbReference type="Gene3D" id="1.10.286.70">
    <property type="entry name" value="Get5 dimerization domain"/>
    <property type="match status" value="1"/>
</dbReference>
<dbReference type="AlphaFoldDB" id="A0A9N9VYV5"/>
<dbReference type="InterPro" id="IPR024737">
    <property type="entry name" value="Get5_N"/>
</dbReference>
<dbReference type="EMBL" id="CABFOC020000002">
    <property type="protein sequence ID" value="CAH0040959.1"/>
    <property type="molecule type" value="Genomic_DNA"/>
</dbReference>
<dbReference type="PANTHER" id="PTHR46555">
    <property type="entry name" value="UBIQUITIN-LIKE PROTEIN 4A"/>
    <property type="match status" value="1"/>
</dbReference>
<dbReference type="PROSITE" id="PS50053">
    <property type="entry name" value="UBIQUITIN_2"/>
    <property type="match status" value="1"/>
</dbReference>
<accession>A0A9N9VYV5</accession>
<dbReference type="Gene3D" id="3.10.20.90">
    <property type="entry name" value="Phosphatidylinositol 3-kinase Catalytic Subunit, Chain A, domain 1"/>
    <property type="match status" value="1"/>
</dbReference>
<evidence type="ECO:0000313" key="5">
    <source>
        <dbReference type="EMBL" id="CAH0040959.1"/>
    </source>
</evidence>
<evidence type="ECO:0000256" key="1">
    <source>
        <dbReference type="ARBA" id="ARBA00004514"/>
    </source>
</evidence>
<dbReference type="Pfam" id="PF17183">
    <property type="entry name" value="Get5_C"/>
    <property type="match status" value="1"/>
</dbReference>
<evidence type="ECO:0000256" key="2">
    <source>
        <dbReference type="ARBA" id="ARBA00022490"/>
    </source>
</evidence>
<dbReference type="OrthoDB" id="5366541at2759"/>
<dbReference type="Pfam" id="PF12754">
    <property type="entry name" value="Get5_N"/>
    <property type="match status" value="1"/>
</dbReference>
<evidence type="ECO:0000256" key="3">
    <source>
        <dbReference type="SAM" id="MobiDB-lite"/>
    </source>
</evidence>
<organism evidence="5 6">
    <name type="scientific">Clonostachys solani</name>
    <dbReference type="NCBI Taxonomy" id="160281"/>
    <lineage>
        <taxon>Eukaryota</taxon>
        <taxon>Fungi</taxon>
        <taxon>Dikarya</taxon>
        <taxon>Ascomycota</taxon>
        <taxon>Pezizomycotina</taxon>
        <taxon>Sordariomycetes</taxon>
        <taxon>Hypocreomycetidae</taxon>
        <taxon>Hypocreales</taxon>
        <taxon>Bionectriaceae</taxon>
        <taxon>Clonostachys</taxon>
    </lineage>
</organism>
<comment type="subcellular location">
    <subcellularLocation>
        <location evidence="1">Cytoplasm</location>
        <location evidence="1">Cytosol</location>
    </subcellularLocation>
</comment>
<dbReference type="CDD" id="cd17039">
    <property type="entry name" value="Ubl_ubiquitin_like"/>
    <property type="match status" value="1"/>
</dbReference>
<feature type="region of interest" description="Disordered" evidence="3">
    <location>
        <begin position="36"/>
        <end position="72"/>
    </location>
</feature>
<proteinExistence type="predicted"/>
<dbReference type="Proteomes" id="UP000775872">
    <property type="component" value="Unassembled WGS sequence"/>
</dbReference>
<dbReference type="InterPro" id="IPR047154">
    <property type="entry name" value="UBL4A-like"/>
</dbReference>